<evidence type="ECO:0000313" key="11">
    <source>
        <dbReference type="Proteomes" id="UP000224607"/>
    </source>
</evidence>
<dbReference type="EMBL" id="FORG01000004">
    <property type="protein sequence ID" value="SFI90571.1"/>
    <property type="molecule type" value="Genomic_DNA"/>
</dbReference>
<dbReference type="RefSeq" id="WP_092508736.1">
    <property type="nucleotide sequence ID" value="NZ_CAWNQB010000012.1"/>
</dbReference>
<dbReference type="STRING" id="351675.SAMN05421680_104131"/>
<proteinExistence type="predicted"/>
<gene>
    <name evidence="9" type="ORF">SAMN05421680_104131</name>
    <name evidence="8" type="ORF">Xmau_01014</name>
</gene>
<name>A0A1I3M0J9_9GAMM</name>
<dbReference type="GO" id="GO:0022857">
    <property type="term" value="F:transmembrane transporter activity"/>
    <property type="evidence" value="ECO:0007669"/>
    <property type="project" value="InterPro"/>
</dbReference>
<reference evidence="10" key="1">
    <citation type="submission" date="2016-10" db="EMBL/GenBank/DDBJ databases">
        <authorList>
            <person name="Varghese N."/>
            <person name="Submissions S."/>
        </authorList>
    </citation>
    <scope>NUCLEOTIDE SEQUENCE [LARGE SCALE GENOMIC DNA]</scope>
    <source>
        <strain evidence="10">DSM 17908</strain>
    </source>
</reference>
<feature type="transmembrane region" description="Helical" evidence="6">
    <location>
        <begin position="374"/>
        <end position="395"/>
    </location>
</feature>
<keyword evidence="2" id="KW-1003">Cell membrane</keyword>
<feature type="transmembrane region" description="Helical" evidence="6">
    <location>
        <begin position="20"/>
        <end position="42"/>
    </location>
</feature>
<keyword evidence="5 6" id="KW-0472">Membrane</keyword>
<evidence type="ECO:0000313" key="9">
    <source>
        <dbReference type="EMBL" id="SFI90571.1"/>
    </source>
</evidence>
<dbReference type="PANTHER" id="PTHR43124:SF3">
    <property type="entry name" value="CHLORAMPHENICOL EFFLUX PUMP RV0191"/>
    <property type="match status" value="1"/>
</dbReference>
<dbReference type="PANTHER" id="PTHR43124">
    <property type="entry name" value="PURINE EFFLUX PUMP PBUE"/>
    <property type="match status" value="1"/>
</dbReference>
<feature type="transmembrane region" description="Helical" evidence="6">
    <location>
        <begin position="176"/>
        <end position="193"/>
    </location>
</feature>
<feature type="transmembrane region" description="Helical" evidence="6">
    <location>
        <begin position="62"/>
        <end position="81"/>
    </location>
</feature>
<evidence type="ECO:0000313" key="10">
    <source>
        <dbReference type="Proteomes" id="UP000198919"/>
    </source>
</evidence>
<dbReference type="PROSITE" id="PS50850">
    <property type="entry name" value="MFS"/>
    <property type="match status" value="1"/>
</dbReference>
<feature type="transmembrane region" description="Helical" evidence="6">
    <location>
        <begin position="90"/>
        <end position="109"/>
    </location>
</feature>
<feature type="transmembrane region" description="Helical" evidence="6">
    <location>
        <begin position="115"/>
        <end position="136"/>
    </location>
</feature>
<dbReference type="Pfam" id="PF07690">
    <property type="entry name" value="MFS_1"/>
    <property type="match status" value="1"/>
</dbReference>
<feature type="domain" description="Major facilitator superfamily (MFS) profile" evidence="7">
    <location>
        <begin position="24"/>
        <end position="402"/>
    </location>
</feature>
<reference evidence="8 11" key="3">
    <citation type="journal article" date="2017" name="Nat. Microbiol.">
        <title>Natural product diversity associated with the nematode symbionts Photorhabdus and Xenorhabdus.</title>
        <authorList>
            <person name="Tobias N.J."/>
            <person name="Wolff H."/>
            <person name="Djahanschiri B."/>
            <person name="Grundmann F."/>
            <person name="Kronenwerth M."/>
            <person name="Shi Y.M."/>
            <person name="Simonyi S."/>
            <person name="Grun P."/>
            <person name="Shapiro-Ilan D."/>
            <person name="Pidot S.J."/>
            <person name="Stinear T.P."/>
            <person name="Ebersberger I."/>
            <person name="Bode H.B."/>
        </authorList>
    </citation>
    <scope>NUCLEOTIDE SEQUENCE [LARGE SCALE GENOMIC DNA]</scope>
    <source>
        <strain evidence="8 11">DSM 17908</strain>
    </source>
</reference>
<evidence type="ECO:0000256" key="2">
    <source>
        <dbReference type="ARBA" id="ARBA00022475"/>
    </source>
</evidence>
<dbReference type="OrthoDB" id="9788453at2"/>
<feature type="transmembrane region" description="Helical" evidence="6">
    <location>
        <begin position="313"/>
        <end position="336"/>
    </location>
</feature>
<evidence type="ECO:0000259" key="7">
    <source>
        <dbReference type="PROSITE" id="PS50850"/>
    </source>
</evidence>
<evidence type="ECO:0000256" key="4">
    <source>
        <dbReference type="ARBA" id="ARBA00022989"/>
    </source>
</evidence>
<feature type="transmembrane region" description="Helical" evidence="6">
    <location>
        <begin position="348"/>
        <end position="368"/>
    </location>
</feature>
<organism evidence="9 10">
    <name type="scientific">Xenorhabdus mauleonii</name>
    <dbReference type="NCBI Taxonomy" id="351675"/>
    <lineage>
        <taxon>Bacteria</taxon>
        <taxon>Pseudomonadati</taxon>
        <taxon>Pseudomonadota</taxon>
        <taxon>Gammaproteobacteria</taxon>
        <taxon>Enterobacterales</taxon>
        <taxon>Morganellaceae</taxon>
        <taxon>Xenorhabdus</taxon>
    </lineage>
</organism>
<dbReference type="InterPro" id="IPR020846">
    <property type="entry name" value="MFS_dom"/>
</dbReference>
<feature type="transmembrane region" description="Helical" evidence="6">
    <location>
        <begin position="148"/>
        <end position="170"/>
    </location>
</feature>
<dbReference type="Proteomes" id="UP000198919">
    <property type="component" value="Unassembled WGS sequence"/>
</dbReference>
<reference evidence="9" key="2">
    <citation type="submission" date="2016-10" db="EMBL/GenBank/DDBJ databases">
        <authorList>
            <person name="de Groot N.N."/>
        </authorList>
    </citation>
    <scope>NUCLEOTIDE SEQUENCE [LARGE SCALE GENOMIC DNA]</scope>
    <source>
        <strain evidence="9">DSM 17908</strain>
    </source>
</reference>
<dbReference type="EMBL" id="NITY01000002">
    <property type="protein sequence ID" value="PHM45364.1"/>
    <property type="molecule type" value="Genomic_DNA"/>
</dbReference>
<dbReference type="Proteomes" id="UP000224607">
    <property type="component" value="Unassembled WGS sequence"/>
</dbReference>
<evidence type="ECO:0000256" key="6">
    <source>
        <dbReference type="SAM" id="Phobius"/>
    </source>
</evidence>
<feature type="transmembrane region" description="Helical" evidence="6">
    <location>
        <begin position="289"/>
        <end position="307"/>
    </location>
</feature>
<evidence type="ECO:0000256" key="3">
    <source>
        <dbReference type="ARBA" id="ARBA00022692"/>
    </source>
</evidence>
<keyword evidence="3 6" id="KW-0812">Transmembrane</keyword>
<feature type="transmembrane region" description="Helical" evidence="6">
    <location>
        <begin position="232"/>
        <end position="252"/>
    </location>
</feature>
<comment type="subcellular location">
    <subcellularLocation>
        <location evidence="1">Cell membrane</location>
        <topology evidence="1">Multi-pass membrane protein</topology>
    </subcellularLocation>
</comment>
<keyword evidence="11" id="KW-1185">Reference proteome</keyword>
<feature type="transmembrane region" description="Helical" evidence="6">
    <location>
        <begin position="258"/>
        <end position="277"/>
    </location>
</feature>
<protein>
    <submittedName>
        <fullName evidence="8">Drug-export protein</fullName>
    </submittedName>
    <submittedName>
        <fullName evidence="9">Predicted arabinose efflux permease, MFS family</fullName>
    </submittedName>
</protein>
<evidence type="ECO:0000313" key="8">
    <source>
        <dbReference type="EMBL" id="PHM45364.1"/>
    </source>
</evidence>
<dbReference type="SUPFAM" id="SSF103473">
    <property type="entry name" value="MFS general substrate transporter"/>
    <property type="match status" value="1"/>
</dbReference>
<dbReference type="InterPro" id="IPR011701">
    <property type="entry name" value="MFS"/>
</dbReference>
<keyword evidence="4 6" id="KW-1133">Transmembrane helix</keyword>
<accession>A0A1I3M0J9</accession>
<dbReference type="InterPro" id="IPR036259">
    <property type="entry name" value="MFS_trans_sf"/>
</dbReference>
<dbReference type="GO" id="GO:0005886">
    <property type="term" value="C:plasma membrane"/>
    <property type="evidence" value="ECO:0007669"/>
    <property type="project" value="UniProtKB-SubCell"/>
</dbReference>
<evidence type="ECO:0000256" key="5">
    <source>
        <dbReference type="ARBA" id="ARBA00023136"/>
    </source>
</evidence>
<evidence type="ECO:0000256" key="1">
    <source>
        <dbReference type="ARBA" id="ARBA00004651"/>
    </source>
</evidence>
<dbReference type="AlphaFoldDB" id="A0A1I3M0J9"/>
<sequence length="405" mass="44074">MPPRIKLPQIPANSAPHKSISPIILPVFSFIVFFIGATEFMLSPMLKPLTEAFNTTMEKATWLISGYAFAYALAAPILGWLSDRINRHKLFLISLLFLSFDGLALTIAPNLEIAIGLRIFGGIASAALVPLIFSLIADIFPPHKQAPAMGIVMLGMTAGIAGGPIFAGVLTEAFNWQLPFWVSALGYLLLYFLSRNVISIPIQSNTRNKYQALAFQWIRQGNVMRPLIAKGLWNGTAVSSFILSGEVLRQYYDLTTGAIGMSVSVFGVGLGFGNLATRFVKYLDISNERILLLAIVFIFVTSTIFMLMPISLFFSLACLTLWGCSLGMAAPISTSILASRAKHDKGQVLAVSESLNNLTILFLLPIYTLLLTQYGAAIAVILPGIGFIIGIWLICKDNISDTVTK</sequence>
<dbReference type="Gene3D" id="1.20.1250.20">
    <property type="entry name" value="MFS general substrate transporter like domains"/>
    <property type="match status" value="1"/>
</dbReference>
<dbReference type="InterPro" id="IPR050189">
    <property type="entry name" value="MFS_Efflux_Transporters"/>
</dbReference>